<dbReference type="OrthoDB" id="3679349at2"/>
<protein>
    <submittedName>
        <fullName evidence="5">ESAT-6 protein secretion system EspG family protein</fullName>
    </submittedName>
</protein>
<evidence type="ECO:0000256" key="1">
    <source>
        <dbReference type="ARBA" id="ARBA00004496"/>
    </source>
</evidence>
<accession>A0A4Q7KWA9</accession>
<proteinExistence type="inferred from homology"/>
<dbReference type="AlphaFoldDB" id="A0A4Q7KWA9"/>
<dbReference type="Proteomes" id="UP000294257">
    <property type="component" value="Unassembled WGS sequence"/>
</dbReference>
<evidence type="ECO:0000313" key="5">
    <source>
        <dbReference type="EMBL" id="RZS40965.1"/>
    </source>
</evidence>
<evidence type="ECO:0000256" key="4">
    <source>
        <dbReference type="ARBA" id="ARBA00023186"/>
    </source>
</evidence>
<name>A0A4Q7KWA9_9PSEU</name>
<dbReference type="EMBL" id="SGWQ01000003">
    <property type="protein sequence ID" value="RZS40965.1"/>
    <property type="molecule type" value="Genomic_DNA"/>
</dbReference>
<evidence type="ECO:0000256" key="2">
    <source>
        <dbReference type="ARBA" id="ARBA00006411"/>
    </source>
</evidence>
<dbReference type="InterPro" id="IPR025734">
    <property type="entry name" value="EspG"/>
</dbReference>
<gene>
    <name evidence="5" type="ORF">EV193_103283</name>
</gene>
<keyword evidence="4" id="KW-0143">Chaperone</keyword>
<dbReference type="Pfam" id="PF14011">
    <property type="entry name" value="ESX-1_EspG"/>
    <property type="match status" value="1"/>
</dbReference>
<keyword evidence="3" id="KW-0963">Cytoplasm</keyword>
<comment type="similarity">
    <text evidence="2">Belongs to the EspG family.</text>
</comment>
<reference evidence="5 6" key="1">
    <citation type="submission" date="2019-02" db="EMBL/GenBank/DDBJ databases">
        <title>Genomic Encyclopedia of Type Strains, Phase IV (KMG-IV): sequencing the most valuable type-strain genomes for metagenomic binning, comparative biology and taxonomic classification.</title>
        <authorList>
            <person name="Goeker M."/>
        </authorList>
    </citation>
    <scope>NUCLEOTIDE SEQUENCE [LARGE SCALE GENOMIC DNA]</scope>
    <source>
        <strain evidence="5 6">DSM 101727</strain>
    </source>
</reference>
<evidence type="ECO:0000313" key="6">
    <source>
        <dbReference type="Proteomes" id="UP000294257"/>
    </source>
</evidence>
<sequence>MHQPQANAVLSALEFDVAWESENLPPRHVVINVPSPGKTHTERRQLERQAWESLAQRGLAKGERVTPDLADHLALLATAPLSIDLWVWTDHDIRALAVASGRRALMAVVEHEQVHLVPARDTSLVSTAIWLTGDLPAGPGHSVSLPTEALRKADKPGRQPHEIVAALKKTGIKTADAQLLVRMAENIHSRGQIGVQHRHRDGRIVRTGRQVNFHDTDNGRYVMLSATNNDGQQWTTLAPADNQRLIACVRELAEE</sequence>
<comment type="caution">
    <text evidence="5">The sequence shown here is derived from an EMBL/GenBank/DDBJ whole genome shotgun (WGS) entry which is preliminary data.</text>
</comment>
<keyword evidence="6" id="KW-1185">Reference proteome</keyword>
<evidence type="ECO:0000256" key="3">
    <source>
        <dbReference type="ARBA" id="ARBA00022490"/>
    </source>
</evidence>
<organism evidence="5 6">
    <name type="scientific">Herbihabitans rhizosphaerae</name>
    <dbReference type="NCBI Taxonomy" id="1872711"/>
    <lineage>
        <taxon>Bacteria</taxon>
        <taxon>Bacillati</taxon>
        <taxon>Actinomycetota</taxon>
        <taxon>Actinomycetes</taxon>
        <taxon>Pseudonocardiales</taxon>
        <taxon>Pseudonocardiaceae</taxon>
        <taxon>Herbihabitans</taxon>
    </lineage>
</organism>
<comment type="subcellular location">
    <subcellularLocation>
        <location evidence="1">Cytoplasm</location>
    </subcellularLocation>
</comment>